<feature type="compositionally biased region" description="Polar residues" evidence="2">
    <location>
        <begin position="574"/>
        <end position="586"/>
    </location>
</feature>
<keyword evidence="4" id="KW-1185">Reference proteome</keyword>
<gene>
    <name evidence="3" type="ORF">QJS10_CPA06g01811</name>
</gene>
<comment type="caution">
    <text evidence="3">The sequence shown here is derived from an EMBL/GenBank/DDBJ whole genome shotgun (WGS) entry which is preliminary data.</text>
</comment>
<dbReference type="AlphaFoldDB" id="A0AAV9EPA0"/>
<feature type="region of interest" description="Disordered" evidence="2">
    <location>
        <begin position="299"/>
        <end position="345"/>
    </location>
</feature>
<dbReference type="Proteomes" id="UP001180020">
    <property type="component" value="Unassembled WGS sequence"/>
</dbReference>
<evidence type="ECO:0000256" key="1">
    <source>
        <dbReference type="SAM" id="Coils"/>
    </source>
</evidence>
<protein>
    <submittedName>
        <fullName evidence="3">Uncharacterized protein</fullName>
    </submittedName>
</protein>
<feature type="region of interest" description="Disordered" evidence="2">
    <location>
        <begin position="605"/>
        <end position="637"/>
    </location>
</feature>
<feature type="compositionally biased region" description="Basic and acidic residues" evidence="2">
    <location>
        <begin position="306"/>
        <end position="332"/>
    </location>
</feature>
<feature type="coiled-coil region" evidence="1">
    <location>
        <begin position="351"/>
        <end position="396"/>
    </location>
</feature>
<sequence>MEGSENQNRWIASTSWTVAVGSLHGSMSVDSSINDGDEEDVVVSPTSSQGLILSRPPPESDPVPCEITINFREKREVLRVYVRSTARVYEIYYAAENQGTNEYLCTVRCGAAAVEDAMSSTACVGEASGPVEAQEKMVKNASTHSGDEDGWVEVRVPDCTQQENGTKSSLKKFDGFLGKNVPVYYEATADISDATPCFSITLRLLSLQVKELVHVEEVYIYADPVEVEAAETGLQRGSMGSLEASPLLSMLVPSLLQLSKAGVGRTQCKNVSDDEKEHESQDGIGNATETMQSIGDAKSALQVKDSPIREDEMKQETQKPTEARDHNSHLDSSHQIPSPKQVPEISPNKVLEELVCRVERIEALLMRFEEKMINPLSCMESRLEKLEQKIDALDMKLQPDKPAACSSRIVAPEFSCSESASSSLCHDKDIKTHEDLPLDEMTASVHASENLPGLAIKAPEFSNTENSNVGCDEDLVSDKEDSPVRKPLSINDALSSALAAFISSTSISPDECHPSLKVEAPEFSISDGELDELLALSIDSNFFDDVEIPEIDEDGDAEPETSTHSTSESGDGEVQQNLGLPENNLQETTSRCNCSYDHFFGERTKELDMSTHSTSENRDREVEQHLDHPDGEQKTKDVEKPMEEVLQPLKEMGFFLPLPDIKSASVEDIFDVKFDQKLGNDSKLFLEALLCDESAKEVSVAGVMEDATALVGDEVCNDDATLTDPFIEGMGDLIVENQSSSTLEGDVGLQMPMEDYPGIL</sequence>
<organism evidence="3 4">
    <name type="scientific">Acorus calamus</name>
    <name type="common">Sweet flag</name>
    <dbReference type="NCBI Taxonomy" id="4465"/>
    <lineage>
        <taxon>Eukaryota</taxon>
        <taxon>Viridiplantae</taxon>
        <taxon>Streptophyta</taxon>
        <taxon>Embryophyta</taxon>
        <taxon>Tracheophyta</taxon>
        <taxon>Spermatophyta</taxon>
        <taxon>Magnoliopsida</taxon>
        <taxon>Liliopsida</taxon>
        <taxon>Acoraceae</taxon>
        <taxon>Acorus</taxon>
    </lineage>
</organism>
<reference evidence="3" key="2">
    <citation type="submission" date="2023-06" db="EMBL/GenBank/DDBJ databases">
        <authorList>
            <person name="Ma L."/>
            <person name="Liu K.-W."/>
            <person name="Li Z."/>
            <person name="Hsiao Y.-Y."/>
            <person name="Qi Y."/>
            <person name="Fu T."/>
            <person name="Tang G."/>
            <person name="Zhang D."/>
            <person name="Sun W.-H."/>
            <person name="Liu D.-K."/>
            <person name="Li Y."/>
            <person name="Chen G.-Z."/>
            <person name="Liu X.-D."/>
            <person name="Liao X.-Y."/>
            <person name="Jiang Y.-T."/>
            <person name="Yu X."/>
            <person name="Hao Y."/>
            <person name="Huang J."/>
            <person name="Zhao X.-W."/>
            <person name="Ke S."/>
            <person name="Chen Y.-Y."/>
            <person name="Wu W.-L."/>
            <person name="Hsu J.-L."/>
            <person name="Lin Y.-F."/>
            <person name="Huang M.-D."/>
            <person name="Li C.-Y."/>
            <person name="Huang L."/>
            <person name="Wang Z.-W."/>
            <person name="Zhao X."/>
            <person name="Zhong W.-Y."/>
            <person name="Peng D.-H."/>
            <person name="Ahmad S."/>
            <person name="Lan S."/>
            <person name="Zhang J.-S."/>
            <person name="Tsai W.-C."/>
            <person name="Van De Peer Y."/>
            <person name="Liu Z.-J."/>
        </authorList>
    </citation>
    <scope>NUCLEOTIDE SEQUENCE</scope>
    <source>
        <strain evidence="3">CP</strain>
        <tissue evidence="3">Leaves</tissue>
    </source>
</reference>
<evidence type="ECO:0000313" key="4">
    <source>
        <dbReference type="Proteomes" id="UP001180020"/>
    </source>
</evidence>
<reference evidence="3" key="1">
    <citation type="journal article" date="2023" name="Nat. Commun.">
        <title>Diploid and tetraploid genomes of Acorus and the evolution of monocots.</title>
        <authorList>
            <person name="Ma L."/>
            <person name="Liu K.W."/>
            <person name="Li Z."/>
            <person name="Hsiao Y.Y."/>
            <person name="Qi Y."/>
            <person name="Fu T."/>
            <person name="Tang G.D."/>
            <person name="Zhang D."/>
            <person name="Sun W.H."/>
            <person name="Liu D.K."/>
            <person name="Li Y."/>
            <person name="Chen G.Z."/>
            <person name="Liu X.D."/>
            <person name="Liao X.Y."/>
            <person name="Jiang Y.T."/>
            <person name="Yu X."/>
            <person name="Hao Y."/>
            <person name="Huang J."/>
            <person name="Zhao X.W."/>
            <person name="Ke S."/>
            <person name="Chen Y.Y."/>
            <person name="Wu W.L."/>
            <person name="Hsu J.L."/>
            <person name="Lin Y.F."/>
            <person name="Huang M.D."/>
            <person name="Li C.Y."/>
            <person name="Huang L."/>
            <person name="Wang Z.W."/>
            <person name="Zhao X."/>
            <person name="Zhong W.Y."/>
            <person name="Peng D.H."/>
            <person name="Ahmad S."/>
            <person name="Lan S."/>
            <person name="Zhang J.S."/>
            <person name="Tsai W.C."/>
            <person name="Van de Peer Y."/>
            <person name="Liu Z.J."/>
        </authorList>
    </citation>
    <scope>NUCLEOTIDE SEQUENCE</scope>
    <source>
        <strain evidence="3">CP</strain>
    </source>
</reference>
<name>A0AAV9EPA0_ACOCL</name>
<keyword evidence="1" id="KW-0175">Coiled coil</keyword>
<evidence type="ECO:0000313" key="3">
    <source>
        <dbReference type="EMBL" id="KAK1315212.1"/>
    </source>
</evidence>
<proteinExistence type="predicted"/>
<evidence type="ECO:0000256" key="2">
    <source>
        <dbReference type="SAM" id="MobiDB-lite"/>
    </source>
</evidence>
<feature type="region of interest" description="Disordered" evidence="2">
    <location>
        <begin position="465"/>
        <end position="485"/>
    </location>
</feature>
<dbReference type="EMBL" id="JAUJYO010000006">
    <property type="protein sequence ID" value="KAK1315212.1"/>
    <property type="molecule type" value="Genomic_DNA"/>
</dbReference>
<feature type="compositionally biased region" description="Low complexity" evidence="2">
    <location>
        <begin position="560"/>
        <end position="569"/>
    </location>
</feature>
<dbReference type="PANTHER" id="PTHR37261">
    <property type="entry name" value="40S RIBOSOMAL PROTEIN S27"/>
    <property type="match status" value="1"/>
</dbReference>
<accession>A0AAV9EPA0</accession>
<dbReference type="PANTHER" id="PTHR37261:SF1">
    <property type="entry name" value="40S RIBOSOMAL PROTEIN S27"/>
    <property type="match status" value="1"/>
</dbReference>
<feature type="region of interest" description="Disordered" evidence="2">
    <location>
        <begin position="552"/>
        <end position="586"/>
    </location>
</feature>